<comment type="caution">
    <text evidence="1">The sequence shown here is derived from an EMBL/GenBank/DDBJ whole genome shotgun (WGS) entry which is preliminary data.</text>
</comment>
<dbReference type="AlphaFoldDB" id="A0A559M4V8"/>
<evidence type="ECO:0000313" key="2">
    <source>
        <dbReference type="Proteomes" id="UP000315522"/>
    </source>
</evidence>
<sequence length="278" mass="31605">MRHTLGFPTFPCPIYALSRRATPIGPDTIVRMSDYLNYNVKTLAEDVRGIMAWGVENKIFFALEKLEIIYLTKKRTDYNPPYILRVYFNRAISFKRHVVEYIVAYHICGLAWTAHGPLALALRKAVITCVLPSLLYSTEETISARIGGLIDTINKTLTLAARGVLLVWRTTPIVMLFRDAGLLSAAAALKEAKLQFIMRLKTINPDYPLAEELAYYNARKLKIDLTGGTDKKEAATRFMSWLKTLGPDDILVYSDGLEQYDKGTKFVGYRYLIHQNNR</sequence>
<evidence type="ECO:0000313" key="1">
    <source>
        <dbReference type="EMBL" id="TVY87991.1"/>
    </source>
</evidence>
<proteinExistence type="predicted"/>
<organism evidence="1 2">
    <name type="scientific">Lachnellula willkommii</name>
    <dbReference type="NCBI Taxonomy" id="215461"/>
    <lineage>
        <taxon>Eukaryota</taxon>
        <taxon>Fungi</taxon>
        <taxon>Dikarya</taxon>
        <taxon>Ascomycota</taxon>
        <taxon>Pezizomycotina</taxon>
        <taxon>Leotiomycetes</taxon>
        <taxon>Helotiales</taxon>
        <taxon>Lachnaceae</taxon>
        <taxon>Lachnellula</taxon>
    </lineage>
</organism>
<name>A0A559M4V8_9HELO</name>
<accession>A0A559M4V8</accession>
<gene>
    <name evidence="1" type="ORF">LAWI1_G004457</name>
</gene>
<dbReference type="EMBL" id="QGML01002015">
    <property type="protein sequence ID" value="TVY87991.1"/>
    <property type="molecule type" value="Genomic_DNA"/>
</dbReference>
<protein>
    <submittedName>
        <fullName evidence="1">Uncharacterized protein</fullName>
    </submittedName>
</protein>
<keyword evidence="2" id="KW-1185">Reference proteome</keyword>
<dbReference type="Proteomes" id="UP000315522">
    <property type="component" value="Unassembled WGS sequence"/>
</dbReference>
<dbReference type="PANTHER" id="PTHR33481">
    <property type="entry name" value="REVERSE TRANSCRIPTASE"/>
    <property type="match status" value="1"/>
</dbReference>
<dbReference type="PANTHER" id="PTHR33481:SF1">
    <property type="entry name" value="ENDONUCLEASE_EXONUCLEASE_PHOSPHATASE DOMAIN-CONTAINING PROTEIN-RELATED"/>
    <property type="match status" value="1"/>
</dbReference>
<reference evidence="1 2" key="1">
    <citation type="submission" date="2018-05" db="EMBL/GenBank/DDBJ databases">
        <title>Genome sequencing and assembly of the regulated plant pathogen Lachnellula willkommii and related sister species for the development of diagnostic species identification markers.</title>
        <authorList>
            <person name="Giroux E."/>
            <person name="Bilodeau G."/>
        </authorList>
    </citation>
    <scope>NUCLEOTIDE SEQUENCE [LARGE SCALE GENOMIC DNA]</scope>
    <source>
        <strain evidence="1 2">CBS 172.35</strain>
    </source>
</reference>